<reference evidence="1" key="2">
    <citation type="submission" date="2021-09" db="EMBL/GenBank/DDBJ databases">
        <authorList>
            <person name="Jia N."/>
            <person name="Wang J."/>
            <person name="Shi W."/>
            <person name="Du L."/>
            <person name="Sun Y."/>
            <person name="Zhan W."/>
            <person name="Jiang J."/>
            <person name="Wang Q."/>
            <person name="Zhang B."/>
            <person name="Ji P."/>
            <person name="Sakyi L.B."/>
            <person name="Cui X."/>
            <person name="Yuan T."/>
            <person name="Jiang B."/>
            <person name="Yang W."/>
            <person name="Lam T.T.-Y."/>
            <person name="Chang Q."/>
            <person name="Ding S."/>
            <person name="Wang X."/>
            <person name="Zhu J."/>
            <person name="Ruan X."/>
            <person name="Zhao L."/>
            <person name="Wei J."/>
            <person name="Que T."/>
            <person name="Du C."/>
            <person name="Cheng J."/>
            <person name="Dai P."/>
            <person name="Han X."/>
            <person name="Huang E."/>
            <person name="Gao Y."/>
            <person name="Liu J."/>
            <person name="Shao H."/>
            <person name="Ye R."/>
            <person name="Li L."/>
            <person name="Wei W."/>
            <person name="Wang X."/>
            <person name="Wang C."/>
            <person name="Huo Q."/>
            <person name="Li W."/>
            <person name="Guo W."/>
            <person name="Chen H."/>
            <person name="Chen S."/>
            <person name="Zhou L."/>
            <person name="Zhou L."/>
            <person name="Ni X."/>
            <person name="Tian J."/>
            <person name="Zhou Y."/>
            <person name="Sheng Y."/>
            <person name="Liu T."/>
            <person name="Pan Y."/>
            <person name="Xia L."/>
            <person name="Li J."/>
            <person name="Zhao F."/>
            <person name="Cao W."/>
        </authorList>
    </citation>
    <scope>NUCLEOTIDE SEQUENCE</scope>
    <source>
        <strain evidence="1">Rmic-2018</strain>
        <tissue evidence="1">Larvae</tissue>
    </source>
</reference>
<keyword evidence="2" id="KW-1185">Reference proteome</keyword>
<gene>
    <name evidence="1" type="ORF">HPB51_012723</name>
</gene>
<dbReference type="EMBL" id="JABSTU010000005">
    <property type="protein sequence ID" value="KAH8031035.1"/>
    <property type="molecule type" value="Genomic_DNA"/>
</dbReference>
<sequence length="105" mass="12184">MDIIARLPEAESPTGLTFENLDHLERVFREAVGPGKELNREQFRQIVQSRNAFFAERMFQLFDNGQVWHHIAWTSSSRPSSASPRSRRMTSWAILFQLTMSTVMV</sequence>
<evidence type="ECO:0000313" key="1">
    <source>
        <dbReference type="EMBL" id="KAH8031035.1"/>
    </source>
</evidence>
<dbReference type="Proteomes" id="UP000821866">
    <property type="component" value="Chromosome 3"/>
</dbReference>
<protein>
    <submittedName>
        <fullName evidence="1">Uncharacterized protein</fullName>
    </submittedName>
</protein>
<accession>A0A9J6E917</accession>
<name>A0A9J6E917_RHIMP</name>
<proteinExistence type="predicted"/>
<evidence type="ECO:0000313" key="2">
    <source>
        <dbReference type="Proteomes" id="UP000821866"/>
    </source>
</evidence>
<reference evidence="1" key="1">
    <citation type="journal article" date="2020" name="Cell">
        <title>Large-Scale Comparative Analyses of Tick Genomes Elucidate Their Genetic Diversity and Vector Capacities.</title>
        <authorList>
            <consortium name="Tick Genome and Microbiome Consortium (TIGMIC)"/>
            <person name="Jia N."/>
            <person name="Wang J."/>
            <person name="Shi W."/>
            <person name="Du L."/>
            <person name="Sun Y."/>
            <person name="Zhan W."/>
            <person name="Jiang J.F."/>
            <person name="Wang Q."/>
            <person name="Zhang B."/>
            <person name="Ji P."/>
            <person name="Bell-Sakyi L."/>
            <person name="Cui X.M."/>
            <person name="Yuan T.T."/>
            <person name="Jiang B.G."/>
            <person name="Yang W.F."/>
            <person name="Lam T.T."/>
            <person name="Chang Q.C."/>
            <person name="Ding S.J."/>
            <person name="Wang X.J."/>
            <person name="Zhu J.G."/>
            <person name="Ruan X.D."/>
            <person name="Zhao L."/>
            <person name="Wei J.T."/>
            <person name="Ye R.Z."/>
            <person name="Que T.C."/>
            <person name="Du C.H."/>
            <person name="Zhou Y.H."/>
            <person name="Cheng J.X."/>
            <person name="Dai P.F."/>
            <person name="Guo W.B."/>
            <person name="Han X.H."/>
            <person name="Huang E.J."/>
            <person name="Li L.F."/>
            <person name="Wei W."/>
            <person name="Gao Y.C."/>
            <person name="Liu J.Z."/>
            <person name="Shao H.Z."/>
            <person name="Wang X."/>
            <person name="Wang C.C."/>
            <person name="Yang T.C."/>
            <person name="Huo Q.B."/>
            <person name="Li W."/>
            <person name="Chen H.Y."/>
            <person name="Chen S.E."/>
            <person name="Zhou L.G."/>
            <person name="Ni X.B."/>
            <person name="Tian J.H."/>
            <person name="Sheng Y."/>
            <person name="Liu T."/>
            <person name="Pan Y.S."/>
            <person name="Xia L.Y."/>
            <person name="Li J."/>
            <person name="Zhao F."/>
            <person name="Cao W.C."/>
        </authorList>
    </citation>
    <scope>NUCLEOTIDE SEQUENCE</scope>
    <source>
        <strain evidence="1">Rmic-2018</strain>
    </source>
</reference>
<dbReference type="AlphaFoldDB" id="A0A9J6E917"/>
<comment type="caution">
    <text evidence="1">The sequence shown here is derived from an EMBL/GenBank/DDBJ whole genome shotgun (WGS) entry which is preliminary data.</text>
</comment>
<organism evidence="1 2">
    <name type="scientific">Rhipicephalus microplus</name>
    <name type="common">Cattle tick</name>
    <name type="synonym">Boophilus microplus</name>
    <dbReference type="NCBI Taxonomy" id="6941"/>
    <lineage>
        <taxon>Eukaryota</taxon>
        <taxon>Metazoa</taxon>
        <taxon>Ecdysozoa</taxon>
        <taxon>Arthropoda</taxon>
        <taxon>Chelicerata</taxon>
        <taxon>Arachnida</taxon>
        <taxon>Acari</taxon>
        <taxon>Parasitiformes</taxon>
        <taxon>Ixodida</taxon>
        <taxon>Ixodoidea</taxon>
        <taxon>Ixodidae</taxon>
        <taxon>Rhipicephalinae</taxon>
        <taxon>Rhipicephalus</taxon>
        <taxon>Boophilus</taxon>
    </lineage>
</organism>
<dbReference type="VEuPathDB" id="VectorBase:LOC119163225"/>